<keyword evidence="3" id="KW-1185">Reference proteome</keyword>
<comment type="caution">
    <text evidence="2">The sequence shown here is derived from an EMBL/GenBank/DDBJ whole genome shotgun (WGS) entry which is preliminary data.</text>
</comment>
<evidence type="ECO:0000256" key="1">
    <source>
        <dbReference type="SAM" id="MobiDB-lite"/>
    </source>
</evidence>
<organism evidence="2 3">
    <name type="scientific">Saccharopolyspora spinosa</name>
    <dbReference type="NCBI Taxonomy" id="60894"/>
    <lineage>
        <taxon>Bacteria</taxon>
        <taxon>Bacillati</taxon>
        <taxon>Actinomycetota</taxon>
        <taxon>Actinomycetes</taxon>
        <taxon>Pseudonocardiales</taxon>
        <taxon>Pseudonocardiaceae</taxon>
        <taxon>Saccharopolyspora</taxon>
    </lineage>
</organism>
<feature type="compositionally biased region" description="Basic and acidic residues" evidence="1">
    <location>
        <begin position="168"/>
        <end position="187"/>
    </location>
</feature>
<feature type="region of interest" description="Disordered" evidence="1">
    <location>
        <begin position="125"/>
        <end position="221"/>
    </location>
</feature>
<name>A0A2N3XY69_SACSN</name>
<evidence type="ECO:0000313" key="2">
    <source>
        <dbReference type="EMBL" id="PKW15560.1"/>
    </source>
</evidence>
<gene>
    <name evidence="2" type="ORF">A8926_3290</name>
</gene>
<reference evidence="2" key="1">
    <citation type="submission" date="2017-12" db="EMBL/GenBank/DDBJ databases">
        <title>Sequencing the genomes of 1000 Actinobacteria strains.</title>
        <authorList>
            <person name="Klenk H.-P."/>
        </authorList>
    </citation>
    <scope>NUCLEOTIDE SEQUENCE [LARGE SCALE GENOMIC DNA]</scope>
    <source>
        <strain evidence="2">DSM 44228</strain>
    </source>
</reference>
<protein>
    <submittedName>
        <fullName evidence="2">Uncharacterized protein</fullName>
    </submittedName>
</protein>
<dbReference type="EMBL" id="PJNB01000001">
    <property type="protein sequence ID" value="PKW15560.1"/>
    <property type="molecule type" value="Genomic_DNA"/>
</dbReference>
<accession>A0A2N3XY69</accession>
<proteinExistence type="predicted"/>
<sequence length="221" mass="23707">MTRIKVFLATVVGYVQRWLAKLELRMTARKVIRELRRLNPGPLVHTVGGKLRNVPLVRGRTQSDLKRAGRTVSDAAILPKSRTGQVTKKIGESGSEGRLGRLRTGVTRSIGAVLSATGGALTRAGERLKGSEAGARTQTDADMIPQAKGAAKEPRPARGANRSTSGPRTEKTRTKNTPEETGSHDATARGAGESGKPVRKRRSPMQAPRPPASGKRSTQHE</sequence>
<evidence type="ECO:0000313" key="3">
    <source>
        <dbReference type="Proteomes" id="UP000233786"/>
    </source>
</evidence>
<dbReference type="Proteomes" id="UP000233786">
    <property type="component" value="Unassembled WGS sequence"/>
</dbReference>
<dbReference type="AlphaFoldDB" id="A0A2N3XY69"/>